<dbReference type="STRING" id="4081.A0A3Q7HB67"/>
<dbReference type="InterPro" id="IPR041588">
    <property type="entry name" value="Integrase_H2C2"/>
</dbReference>
<dbReference type="Proteomes" id="UP000004994">
    <property type="component" value="Chromosome 5"/>
</dbReference>
<sequence>MSWFLIDDILIYSPTWVDHLEHLVSVHELLRQNQLVTKQSNAYFDKNQLTTWDILSHLKAYLLTLESRIHPVTGTTLYSEGSRHFSQLCRLVIPPDAQLQHKLLFEFHATNIAGNADLARTYHRLASNFYWNQMCKDVKSFVMTCQICQQMKDTHLHLAGLLQPLPLPDQVFEDISTELITCLPSSKGKTTTLTLVDC</sequence>
<protein>
    <recommendedName>
        <fullName evidence="1">Integrase zinc-binding domain-containing protein</fullName>
    </recommendedName>
</protein>
<evidence type="ECO:0000313" key="2">
    <source>
        <dbReference type="EnsemblPlants" id="Solyc05g018483.1.1"/>
    </source>
</evidence>
<accession>A0A3Q7HB67</accession>
<dbReference type="Pfam" id="PF17921">
    <property type="entry name" value="Integrase_H2C2"/>
    <property type="match status" value="1"/>
</dbReference>
<dbReference type="Gene3D" id="3.30.70.270">
    <property type="match status" value="1"/>
</dbReference>
<dbReference type="InParanoid" id="A0A3Q7HB67"/>
<dbReference type="Gramene" id="Solyc05g018483.1.1">
    <property type="protein sequence ID" value="Solyc05g018483.1.1"/>
    <property type="gene ID" value="Solyc05g018483.1"/>
</dbReference>
<dbReference type="InterPro" id="IPR043128">
    <property type="entry name" value="Rev_trsase/Diguanyl_cyclase"/>
</dbReference>
<evidence type="ECO:0000313" key="3">
    <source>
        <dbReference type="Proteomes" id="UP000004994"/>
    </source>
</evidence>
<dbReference type="Gene3D" id="1.10.340.70">
    <property type="match status" value="1"/>
</dbReference>
<dbReference type="EnsemblPlants" id="Solyc05g018483.1.1">
    <property type="protein sequence ID" value="Solyc05g018483.1.1"/>
    <property type="gene ID" value="Solyc05g018483.1"/>
</dbReference>
<keyword evidence="3" id="KW-1185">Reference proteome</keyword>
<dbReference type="InterPro" id="IPR043502">
    <property type="entry name" value="DNA/RNA_pol_sf"/>
</dbReference>
<evidence type="ECO:0000259" key="1">
    <source>
        <dbReference type="Pfam" id="PF17921"/>
    </source>
</evidence>
<feature type="domain" description="Integrase zinc-binding" evidence="1">
    <location>
        <begin position="96"/>
        <end position="153"/>
    </location>
</feature>
<dbReference type="PANTHER" id="PTHR37984">
    <property type="entry name" value="PROTEIN CBG26694"/>
    <property type="match status" value="1"/>
</dbReference>
<proteinExistence type="predicted"/>
<organism evidence="2">
    <name type="scientific">Solanum lycopersicum</name>
    <name type="common">Tomato</name>
    <name type="synonym">Lycopersicon esculentum</name>
    <dbReference type="NCBI Taxonomy" id="4081"/>
    <lineage>
        <taxon>Eukaryota</taxon>
        <taxon>Viridiplantae</taxon>
        <taxon>Streptophyta</taxon>
        <taxon>Embryophyta</taxon>
        <taxon>Tracheophyta</taxon>
        <taxon>Spermatophyta</taxon>
        <taxon>Magnoliopsida</taxon>
        <taxon>eudicotyledons</taxon>
        <taxon>Gunneridae</taxon>
        <taxon>Pentapetalae</taxon>
        <taxon>asterids</taxon>
        <taxon>lamiids</taxon>
        <taxon>Solanales</taxon>
        <taxon>Solanaceae</taxon>
        <taxon>Solanoideae</taxon>
        <taxon>Solaneae</taxon>
        <taxon>Solanum</taxon>
        <taxon>Solanum subgen. Lycopersicon</taxon>
    </lineage>
</organism>
<dbReference type="AlphaFoldDB" id="A0A3Q7HB67"/>
<reference evidence="2" key="2">
    <citation type="submission" date="2019-01" db="UniProtKB">
        <authorList>
            <consortium name="EnsemblPlants"/>
        </authorList>
    </citation>
    <scope>IDENTIFICATION</scope>
    <source>
        <strain evidence="2">cv. Heinz 1706</strain>
    </source>
</reference>
<dbReference type="SUPFAM" id="SSF56672">
    <property type="entry name" value="DNA/RNA polymerases"/>
    <property type="match status" value="1"/>
</dbReference>
<dbReference type="PANTHER" id="PTHR37984:SF5">
    <property type="entry name" value="PROTEIN NYNRIN-LIKE"/>
    <property type="match status" value="1"/>
</dbReference>
<dbReference type="InterPro" id="IPR050951">
    <property type="entry name" value="Retrovirus_Pol_polyprotein"/>
</dbReference>
<dbReference type="FunFam" id="1.10.340.70:FF:000001">
    <property type="entry name" value="Retrovirus-related Pol polyprotein from transposon gypsy-like Protein"/>
    <property type="match status" value="1"/>
</dbReference>
<reference evidence="2" key="1">
    <citation type="journal article" date="2012" name="Nature">
        <title>The tomato genome sequence provides insights into fleshy fruit evolution.</title>
        <authorList>
            <consortium name="Tomato Genome Consortium"/>
        </authorList>
    </citation>
    <scope>NUCLEOTIDE SEQUENCE [LARGE SCALE GENOMIC DNA]</scope>
    <source>
        <strain evidence="2">cv. Heinz 1706</strain>
    </source>
</reference>
<name>A0A3Q7HB67_SOLLC</name>